<name>A0A6A5WQX1_9PLEO</name>
<dbReference type="InterPro" id="IPR002347">
    <property type="entry name" value="SDR_fam"/>
</dbReference>
<comment type="similarity">
    <text evidence="1">Belongs to the short-chain dehydrogenases/reductases (SDR) family.</text>
</comment>
<accession>A0A6A5WQX1</accession>
<evidence type="ECO:0000313" key="4">
    <source>
        <dbReference type="Proteomes" id="UP000799779"/>
    </source>
</evidence>
<sequence length="216" mass="23215">MATNRVALILGAGPRIGASVAERFANDGYNIAVASRNGTGSKNSKGFLTLKADFTIPESIPALFEAVKKEFHSLPGVVIYNAASFTMPQDQTSVLSVPADKVLSDLNVNITLPAEMKKTFIYTGNILNTVVLPIPMFLTGGMGKSATAHWIGVADTLYAARGFRFFYADERFADGKLKGGSIDGPAHAEFYARLAKQDGNVPWHATFVKDTGYAKF</sequence>
<proteinExistence type="inferred from homology"/>
<evidence type="ECO:0008006" key="5">
    <source>
        <dbReference type="Google" id="ProtNLM"/>
    </source>
</evidence>
<organism evidence="3 4">
    <name type="scientific">Amniculicola lignicola CBS 123094</name>
    <dbReference type="NCBI Taxonomy" id="1392246"/>
    <lineage>
        <taxon>Eukaryota</taxon>
        <taxon>Fungi</taxon>
        <taxon>Dikarya</taxon>
        <taxon>Ascomycota</taxon>
        <taxon>Pezizomycotina</taxon>
        <taxon>Dothideomycetes</taxon>
        <taxon>Pleosporomycetidae</taxon>
        <taxon>Pleosporales</taxon>
        <taxon>Amniculicolaceae</taxon>
        <taxon>Amniculicola</taxon>
    </lineage>
</organism>
<dbReference type="Gene3D" id="3.40.50.720">
    <property type="entry name" value="NAD(P)-binding Rossmann-like Domain"/>
    <property type="match status" value="1"/>
</dbReference>
<dbReference type="Proteomes" id="UP000799779">
    <property type="component" value="Unassembled WGS sequence"/>
</dbReference>
<keyword evidence="2" id="KW-0560">Oxidoreductase</keyword>
<dbReference type="InterPro" id="IPR036291">
    <property type="entry name" value="NAD(P)-bd_dom_sf"/>
</dbReference>
<evidence type="ECO:0000256" key="2">
    <source>
        <dbReference type="ARBA" id="ARBA00023002"/>
    </source>
</evidence>
<dbReference type="EMBL" id="ML977568">
    <property type="protein sequence ID" value="KAF2004253.1"/>
    <property type="molecule type" value="Genomic_DNA"/>
</dbReference>
<keyword evidence="4" id="KW-1185">Reference proteome</keyword>
<dbReference type="PANTHER" id="PTHR43669">
    <property type="entry name" value="5-KETO-D-GLUCONATE 5-REDUCTASE"/>
    <property type="match status" value="1"/>
</dbReference>
<dbReference type="Pfam" id="PF00106">
    <property type="entry name" value="adh_short"/>
    <property type="match status" value="1"/>
</dbReference>
<gene>
    <name evidence="3" type="ORF">P154DRAFT_552126</name>
</gene>
<protein>
    <recommendedName>
        <fullName evidence="5">NAD(P)-binding protein</fullName>
    </recommendedName>
</protein>
<evidence type="ECO:0000313" key="3">
    <source>
        <dbReference type="EMBL" id="KAF2004253.1"/>
    </source>
</evidence>
<dbReference type="OrthoDB" id="5336600at2759"/>
<dbReference type="PANTHER" id="PTHR43669:SF4">
    <property type="entry name" value="SHORT-CHAIN DEHYDROGENASE"/>
    <property type="match status" value="1"/>
</dbReference>
<dbReference type="GO" id="GO:0016491">
    <property type="term" value="F:oxidoreductase activity"/>
    <property type="evidence" value="ECO:0007669"/>
    <property type="project" value="UniProtKB-KW"/>
</dbReference>
<dbReference type="AlphaFoldDB" id="A0A6A5WQX1"/>
<reference evidence="3" key="1">
    <citation type="journal article" date="2020" name="Stud. Mycol.">
        <title>101 Dothideomycetes genomes: a test case for predicting lifestyles and emergence of pathogens.</title>
        <authorList>
            <person name="Haridas S."/>
            <person name="Albert R."/>
            <person name="Binder M."/>
            <person name="Bloem J."/>
            <person name="Labutti K."/>
            <person name="Salamov A."/>
            <person name="Andreopoulos B."/>
            <person name="Baker S."/>
            <person name="Barry K."/>
            <person name="Bills G."/>
            <person name="Bluhm B."/>
            <person name="Cannon C."/>
            <person name="Castanera R."/>
            <person name="Culley D."/>
            <person name="Daum C."/>
            <person name="Ezra D."/>
            <person name="Gonzalez J."/>
            <person name="Henrissat B."/>
            <person name="Kuo A."/>
            <person name="Liang C."/>
            <person name="Lipzen A."/>
            <person name="Lutzoni F."/>
            <person name="Magnuson J."/>
            <person name="Mondo S."/>
            <person name="Nolan M."/>
            <person name="Ohm R."/>
            <person name="Pangilinan J."/>
            <person name="Park H.-J."/>
            <person name="Ramirez L."/>
            <person name="Alfaro M."/>
            <person name="Sun H."/>
            <person name="Tritt A."/>
            <person name="Yoshinaga Y."/>
            <person name="Zwiers L.-H."/>
            <person name="Turgeon B."/>
            <person name="Goodwin S."/>
            <person name="Spatafora J."/>
            <person name="Crous P."/>
            <person name="Grigoriev I."/>
        </authorList>
    </citation>
    <scope>NUCLEOTIDE SEQUENCE</scope>
    <source>
        <strain evidence="3">CBS 123094</strain>
    </source>
</reference>
<evidence type="ECO:0000256" key="1">
    <source>
        <dbReference type="ARBA" id="ARBA00006484"/>
    </source>
</evidence>
<dbReference type="SUPFAM" id="SSF51735">
    <property type="entry name" value="NAD(P)-binding Rossmann-fold domains"/>
    <property type="match status" value="1"/>
</dbReference>